<evidence type="ECO:0000256" key="3">
    <source>
        <dbReference type="ARBA" id="ARBA00022801"/>
    </source>
</evidence>
<proteinExistence type="inferred from homology"/>
<reference evidence="11 12" key="1">
    <citation type="submission" date="2024-01" db="EMBL/GenBank/DDBJ databases">
        <title>A draft genome for the cacao thread blight pathogen Marasmiellus scandens.</title>
        <authorList>
            <person name="Baruah I.K."/>
            <person name="Leung J."/>
            <person name="Bukari Y."/>
            <person name="Amoako-Attah I."/>
            <person name="Meinhardt L.W."/>
            <person name="Bailey B.A."/>
            <person name="Cohen S.P."/>
        </authorList>
    </citation>
    <scope>NUCLEOTIDE SEQUENCE [LARGE SCALE GENOMIC DNA]</scope>
    <source>
        <strain evidence="11 12">GH-19</strain>
    </source>
</reference>
<sequence length="618" mass="67517">MTTYDPIPGLQNGFNDSDDLKDTHNAHNVHFTLDSEPSSAASSRSSSPIPSPTFNLSPGQAYLYHTQAGAYLKPKKELNPPGRQGRDVYDMTLPKWRAGLRRVLVRMVRKESVIIARMQEKIRTPFLDAYFVYTSSLGTHTFFMTLLPALFFFGYPDVGAALITVLASGVYFSSFIKDLLCSPRPFAPPVTRLTIGTHHLEYGFPSTHSTNSVSIALLFFGHVYTLATPSNSEPAVISPQTYVLLCGLLVWYTFSIVYGRLYTAMHSFVDCIMGVALGAGIWWVLTDFPGIPLSIPSPVASLLSAVMPYLPPSLASSIPTSTIHFLRGLGLNARLQSWTEHGGWEVPLILIPITLLGVNQHPQPVDDCPCFEDAIAFSSVVLGQLLSRWFMAYFDTNSLIPRGLVPMPGSGWVYDSLSKAYTAAPRTLDDILLWWTIAAAKMIVGILIIFTWRLLAKSLFHLILPPTFRFLSRMFSLPSRRFYTPATDYKSVPSEFNSEAGLGLRPIPSVIDLPGTGLGVGVEVGGIGSGIGVDGRSGSEMKSRGEKGKSNGMVEKESTGNGVGIEEKDNGKEDPAVKHYDADVLTKVFVYAGIAILACGVIPTMFELLGWGVKSWPS</sequence>
<dbReference type="Proteomes" id="UP001498398">
    <property type="component" value="Unassembled WGS sequence"/>
</dbReference>
<evidence type="ECO:0000256" key="6">
    <source>
        <dbReference type="ARBA" id="ARBA00023136"/>
    </source>
</evidence>
<evidence type="ECO:0000256" key="5">
    <source>
        <dbReference type="ARBA" id="ARBA00022989"/>
    </source>
</evidence>
<keyword evidence="12" id="KW-1185">Reference proteome</keyword>
<evidence type="ECO:0000256" key="2">
    <source>
        <dbReference type="ARBA" id="ARBA00022692"/>
    </source>
</evidence>
<dbReference type="Pfam" id="PF01569">
    <property type="entry name" value="PAP2"/>
    <property type="match status" value="1"/>
</dbReference>
<keyword evidence="5 9" id="KW-1133">Transmembrane helix</keyword>
<feature type="transmembrane region" description="Helical" evidence="9">
    <location>
        <begin position="130"/>
        <end position="152"/>
    </location>
</feature>
<keyword evidence="4" id="KW-0256">Endoplasmic reticulum</keyword>
<dbReference type="CDD" id="cd03388">
    <property type="entry name" value="PAP2_SPPase1"/>
    <property type="match status" value="1"/>
</dbReference>
<feature type="transmembrane region" description="Helical" evidence="9">
    <location>
        <begin position="268"/>
        <end position="285"/>
    </location>
</feature>
<feature type="transmembrane region" description="Helical" evidence="9">
    <location>
        <begin position="158"/>
        <end position="176"/>
    </location>
</feature>
<feature type="transmembrane region" description="Helical" evidence="9">
    <location>
        <begin position="588"/>
        <end position="613"/>
    </location>
</feature>
<dbReference type="SUPFAM" id="SSF48317">
    <property type="entry name" value="Acid phosphatase/Vanadium-dependent haloperoxidase"/>
    <property type="match status" value="1"/>
</dbReference>
<organism evidence="11 12">
    <name type="scientific">Marasmiellus scandens</name>
    <dbReference type="NCBI Taxonomy" id="2682957"/>
    <lineage>
        <taxon>Eukaryota</taxon>
        <taxon>Fungi</taxon>
        <taxon>Dikarya</taxon>
        <taxon>Basidiomycota</taxon>
        <taxon>Agaricomycotina</taxon>
        <taxon>Agaricomycetes</taxon>
        <taxon>Agaricomycetidae</taxon>
        <taxon>Agaricales</taxon>
        <taxon>Marasmiineae</taxon>
        <taxon>Omphalotaceae</taxon>
        <taxon>Marasmiellus</taxon>
    </lineage>
</organism>
<keyword evidence="3" id="KW-0378">Hydrolase</keyword>
<dbReference type="Gene3D" id="1.20.144.10">
    <property type="entry name" value="Phosphatidic acid phosphatase type 2/haloperoxidase"/>
    <property type="match status" value="1"/>
</dbReference>
<dbReference type="EMBL" id="JBANRG010000010">
    <property type="protein sequence ID" value="KAK7462727.1"/>
    <property type="molecule type" value="Genomic_DNA"/>
</dbReference>
<keyword evidence="6 9" id="KW-0472">Membrane</keyword>
<evidence type="ECO:0000256" key="7">
    <source>
        <dbReference type="ARBA" id="ARBA00038324"/>
    </source>
</evidence>
<evidence type="ECO:0000256" key="8">
    <source>
        <dbReference type="SAM" id="MobiDB-lite"/>
    </source>
</evidence>
<dbReference type="PANTHER" id="PTHR14969:SF28">
    <property type="entry name" value="DIHYDROSPHINGOSINE 1-PHOSPHATE PHOSPHATASE LCB3-RELATED"/>
    <property type="match status" value="1"/>
</dbReference>
<gene>
    <name evidence="11" type="primary">LCB3</name>
    <name evidence="11" type="ORF">VKT23_007314</name>
</gene>
<feature type="transmembrane region" description="Helical" evidence="9">
    <location>
        <begin position="431"/>
        <end position="452"/>
    </location>
</feature>
<feature type="compositionally biased region" description="Basic and acidic residues" evidence="8">
    <location>
        <begin position="565"/>
        <end position="575"/>
    </location>
</feature>
<accession>A0ABR1JK45</accession>
<name>A0ABR1JK45_9AGAR</name>
<evidence type="ECO:0000313" key="11">
    <source>
        <dbReference type="EMBL" id="KAK7462727.1"/>
    </source>
</evidence>
<comment type="similarity">
    <text evidence="7">Belongs to the type 2 lipid phosphate phosphatase family.</text>
</comment>
<feature type="region of interest" description="Disordered" evidence="8">
    <location>
        <begin position="1"/>
        <end position="23"/>
    </location>
</feature>
<feature type="region of interest" description="Disordered" evidence="8">
    <location>
        <begin position="535"/>
        <end position="575"/>
    </location>
</feature>
<protein>
    <submittedName>
        <fullName evidence="11">Long-chain base-1-phosphate phosphatase</fullName>
    </submittedName>
</protein>
<feature type="domain" description="Phosphatidic acid phosphatase type 2/haloperoxidase" evidence="10">
    <location>
        <begin position="158"/>
        <end position="286"/>
    </location>
</feature>
<dbReference type="InterPro" id="IPR036938">
    <property type="entry name" value="PAP2/HPO_sf"/>
</dbReference>
<evidence type="ECO:0000313" key="12">
    <source>
        <dbReference type="Proteomes" id="UP001498398"/>
    </source>
</evidence>
<dbReference type="InterPro" id="IPR000326">
    <property type="entry name" value="PAP2/HPO"/>
</dbReference>
<keyword evidence="2 9" id="KW-0812">Transmembrane</keyword>
<feature type="transmembrane region" description="Helical" evidence="9">
    <location>
        <begin position="242"/>
        <end position="261"/>
    </location>
</feature>
<comment type="caution">
    <text evidence="11">The sequence shown here is derived from an EMBL/GenBank/DDBJ whole genome shotgun (WGS) entry which is preliminary data.</text>
</comment>
<evidence type="ECO:0000256" key="9">
    <source>
        <dbReference type="SAM" id="Phobius"/>
    </source>
</evidence>
<evidence type="ECO:0000256" key="1">
    <source>
        <dbReference type="ARBA" id="ARBA00004477"/>
    </source>
</evidence>
<evidence type="ECO:0000259" key="10">
    <source>
        <dbReference type="SMART" id="SM00014"/>
    </source>
</evidence>
<evidence type="ECO:0000256" key="4">
    <source>
        <dbReference type="ARBA" id="ARBA00022824"/>
    </source>
</evidence>
<comment type="subcellular location">
    <subcellularLocation>
        <location evidence="1">Endoplasmic reticulum membrane</location>
        <topology evidence="1">Multi-pass membrane protein</topology>
    </subcellularLocation>
</comment>
<dbReference type="SMART" id="SM00014">
    <property type="entry name" value="acidPPc"/>
    <property type="match status" value="1"/>
</dbReference>
<feature type="compositionally biased region" description="Basic and acidic residues" evidence="8">
    <location>
        <begin position="537"/>
        <end position="558"/>
    </location>
</feature>
<dbReference type="PANTHER" id="PTHR14969">
    <property type="entry name" value="SPHINGOSINE-1-PHOSPHATE PHOSPHOHYDROLASE"/>
    <property type="match status" value="1"/>
</dbReference>